<evidence type="ECO:0000259" key="1">
    <source>
        <dbReference type="Pfam" id="PF08401"/>
    </source>
</evidence>
<keyword evidence="4" id="KW-1185">Reference proteome</keyword>
<gene>
    <name evidence="3" type="ORF">ACFQ35_00135</name>
</gene>
<dbReference type="RefSeq" id="WP_289388741.1">
    <property type="nucleotide sequence ID" value="NZ_JAUCBM010000018.1"/>
</dbReference>
<comment type="caution">
    <text evidence="3">The sequence shown here is derived from an EMBL/GenBank/DDBJ whole genome shotgun (WGS) entry which is preliminary data.</text>
</comment>
<sequence length="293" mass="33003">MKSNDTYERITQTIVEQLENGVKPWISPWNGAPNMKLPLRANGQTYQGINVLALWIASLTFGYDQPMWMTFKQAQELGGQVRKGEKSTLVVKYGTFTPKDEMPVDNEERQIPYLKGYSVFNIRQIDGLPEHLFIQPDLPDNEIEPHVIADNFIANTGAKIEFSGTQAYYRPSADTITMPDRKRFVDQTHLYSTLLHELGHWTAAKSRLDRDLSGRFGNEAYAMEELVAELTSAFVCSDLQVPINPEENTATYISTWLEVLKNDPKAIFTAASKAQAAANYLHGLQPSELDKAA</sequence>
<evidence type="ECO:0000313" key="4">
    <source>
        <dbReference type="Proteomes" id="UP001597263"/>
    </source>
</evidence>
<proteinExistence type="predicted"/>
<dbReference type="Pfam" id="PF18818">
    <property type="entry name" value="MPTase-PolyVal"/>
    <property type="match status" value="1"/>
</dbReference>
<name>A0ABW3UXE9_9HYPH</name>
<dbReference type="InterPro" id="IPR013610">
    <property type="entry name" value="ArdC_N"/>
</dbReference>
<dbReference type="Proteomes" id="UP001597263">
    <property type="component" value="Unassembled WGS sequence"/>
</dbReference>
<reference evidence="4" key="1">
    <citation type="journal article" date="2019" name="Int. J. Syst. Evol. Microbiol.">
        <title>The Global Catalogue of Microorganisms (GCM) 10K type strain sequencing project: providing services to taxonomists for standard genome sequencing and annotation.</title>
        <authorList>
            <consortium name="The Broad Institute Genomics Platform"/>
            <consortium name="The Broad Institute Genome Sequencing Center for Infectious Disease"/>
            <person name="Wu L."/>
            <person name="Ma J."/>
        </authorList>
    </citation>
    <scope>NUCLEOTIDE SEQUENCE [LARGE SCALE GENOMIC DNA]</scope>
    <source>
        <strain evidence="4">CCUG 49584</strain>
    </source>
</reference>
<dbReference type="InterPro" id="IPR017113">
    <property type="entry name" value="Antirestriction_ArdC"/>
</dbReference>
<accession>A0ABW3UXE9</accession>
<evidence type="ECO:0000259" key="2">
    <source>
        <dbReference type="Pfam" id="PF18818"/>
    </source>
</evidence>
<evidence type="ECO:0000313" key="3">
    <source>
        <dbReference type="EMBL" id="MFD1225597.1"/>
    </source>
</evidence>
<feature type="domain" description="Polyvalent protein metallopeptidase" evidence="2">
    <location>
        <begin position="149"/>
        <end position="273"/>
    </location>
</feature>
<protein>
    <submittedName>
        <fullName evidence="3">ArdC family protein</fullName>
    </submittedName>
</protein>
<feature type="domain" description="N-terminal" evidence="1">
    <location>
        <begin position="5"/>
        <end position="120"/>
    </location>
</feature>
<dbReference type="PIRSF" id="PIRSF037112">
    <property type="entry name" value="Antirestriction_ArdC"/>
    <property type="match status" value="1"/>
</dbReference>
<dbReference type="Pfam" id="PF08401">
    <property type="entry name" value="ArdcN"/>
    <property type="match status" value="1"/>
</dbReference>
<organism evidence="3 4">
    <name type="scientific">Pseudochrobactrum kiredjianiae</name>
    <dbReference type="NCBI Taxonomy" id="386305"/>
    <lineage>
        <taxon>Bacteria</taxon>
        <taxon>Pseudomonadati</taxon>
        <taxon>Pseudomonadota</taxon>
        <taxon>Alphaproteobacteria</taxon>
        <taxon>Hyphomicrobiales</taxon>
        <taxon>Brucellaceae</taxon>
        <taxon>Pseudochrobactrum</taxon>
    </lineage>
</organism>
<dbReference type="InterPro" id="IPR041459">
    <property type="entry name" value="MPTase-PolyVal"/>
</dbReference>
<dbReference type="EMBL" id="JBHTMA010000001">
    <property type="protein sequence ID" value="MFD1225597.1"/>
    <property type="molecule type" value="Genomic_DNA"/>
</dbReference>